<sequence>MKTYNVFIDEEDRVVPGILFVAEILNVDDLTLNEKNHSEIQWVEKDKISEMAPEDCVPDFHDTVEKAFRIYDLYKNK</sequence>
<accession>A0A150F665</accession>
<name>A0A150F665_9BACI</name>
<dbReference type="RefSeq" id="WP_061522781.1">
    <property type="nucleotide sequence ID" value="NZ_JARLZY010000030.1"/>
</dbReference>
<dbReference type="OrthoDB" id="326253at2"/>
<reference evidence="2" key="1">
    <citation type="submission" date="2016-02" db="EMBL/GenBank/DDBJ databases">
        <authorList>
            <person name="Dunlap C."/>
        </authorList>
    </citation>
    <scope>NUCLEOTIDE SEQUENCE [LARGE SCALE GENOMIC DNA]</scope>
    <source>
        <strain evidence="2">NRRL B-41092</strain>
    </source>
</reference>
<protein>
    <recommendedName>
        <fullName evidence="3">DNA mismatch repair protein MutT</fullName>
    </recommendedName>
</protein>
<organism evidence="1 2">
    <name type="scientific">Bacillus nakamurai</name>
    <dbReference type="NCBI Taxonomy" id="1793963"/>
    <lineage>
        <taxon>Bacteria</taxon>
        <taxon>Bacillati</taxon>
        <taxon>Bacillota</taxon>
        <taxon>Bacilli</taxon>
        <taxon>Bacillales</taxon>
        <taxon>Bacillaceae</taxon>
        <taxon>Bacillus</taxon>
    </lineage>
</organism>
<dbReference type="EMBL" id="LSBA01000031">
    <property type="protein sequence ID" value="KXZ16401.1"/>
    <property type="molecule type" value="Genomic_DNA"/>
</dbReference>
<dbReference type="STRING" id="1793963.AXI58_19975"/>
<evidence type="ECO:0000313" key="1">
    <source>
        <dbReference type="EMBL" id="KXZ16401.1"/>
    </source>
</evidence>
<comment type="caution">
    <text evidence="1">The sequence shown here is derived from an EMBL/GenBank/DDBJ whole genome shotgun (WGS) entry which is preliminary data.</text>
</comment>
<keyword evidence="2" id="KW-1185">Reference proteome</keyword>
<dbReference type="Proteomes" id="UP000075430">
    <property type="component" value="Unassembled WGS sequence"/>
</dbReference>
<evidence type="ECO:0008006" key="3">
    <source>
        <dbReference type="Google" id="ProtNLM"/>
    </source>
</evidence>
<proteinExistence type="predicted"/>
<evidence type="ECO:0000313" key="2">
    <source>
        <dbReference type="Proteomes" id="UP000075430"/>
    </source>
</evidence>
<gene>
    <name evidence="1" type="ORF">AXI58_19975</name>
</gene>
<dbReference type="AlphaFoldDB" id="A0A150F665"/>